<feature type="domain" description="PrcB C-terminal" evidence="1">
    <location>
        <begin position="31"/>
        <end position="80"/>
    </location>
</feature>
<evidence type="ECO:0000313" key="3">
    <source>
        <dbReference type="Proteomes" id="UP000267250"/>
    </source>
</evidence>
<accession>A0A3Q9HRS7</accession>
<dbReference type="EMBL" id="CP016379">
    <property type="protein sequence ID" value="AZR74291.1"/>
    <property type="molecule type" value="Genomic_DNA"/>
</dbReference>
<organism evidence="2 3">
    <name type="scientific">Anoxybacter fermentans</name>
    <dbReference type="NCBI Taxonomy" id="1323375"/>
    <lineage>
        <taxon>Bacteria</taxon>
        <taxon>Bacillati</taxon>
        <taxon>Bacillota</taxon>
        <taxon>Clostridia</taxon>
        <taxon>Halanaerobiales</taxon>
        <taxon>Anoxybacter</taxon>
    </lineage>
</organism>
<gene>
    <name evidence="2" type="ORF">BBF96_13295</name>
</gene>
<dbReference type="KEGG" id="aft:BBF96_13295"/>
<keyword evidence="3" id="KW-1185">Reference proteome</keyword>
<dbReference type="RefSeq" id="WP_127017648.1">
    <property type="nucleotide sequence ID" value="NZ_CP016379.1"/>
</dbReference>
<reference evidence="2 3" key="1">
    <citation type="submission" date="2016-07" db="EMBL/GenBank/DDBJ databases">
        <title>Genome and transcriptome analysis of iron-reducing fermentative bacteria Anoxybacter fermentans.</title>
        <authorList>
            <person name="Zeng X."/>
            <person name="Shao Z."/>
        </authorList>
    </citation>
    <scope>NUCLEOTIDE SEQUENCE [LARGE SCALE GENOMIC DNA]</scope>
    <source>
        <strain evidence="2 3">DY22613</strain>
    </source>
</reference>
<dbReference type="InterPro" id="IPR025748">
    <property type="entry name" value="PrcB_C_dom"/>
</dbReference>
<dbReference type="Pfam" id="PF14343">
    <property type="entry name" value="PrcB_C"/>
    <property type="match status" value="1"/>
</dbReference>
<dbReference type="AlphaFoldDB" id="A0A3Q9HRS7"/>
<proteinExistence type="predicted"/>
<protein>
    <recommendedName>
        <fullName evidence="1">PrcB C-terminal domain-containing protein</fullName>
    </recommendedName>
</protein>
<dbReference type="OrthoDB" id="422698at2"/>
<name>A0A3Q9HRS7_9FIRM</name>
<dbReference type="Proteomes" id="UP000267250">
    <property type="component" value="Chromosome"/>
</dbReference>
<evidence type="ECO:0000259" key="1">
    <source>
        <dbReference type="Pfam" id="PF14343"/>
    </source>
</evidence>
<evidence type="ECO:0000313" key="2">
    <source>
        <dbReference type="EMBL" id="AZR74291.1"/>
    </source>
</evidence>
<sequence>MEKIEFSEVKEVEQLKVEDYKCMKEDGQWMLILARGECRTAGYDIFLKEVTIDEGVLTAIVSYKDPDPAGFTAMVITYPTRKYILKLEKEPQKVIFKDENGDILKVIHN</sequence>